<name>A0ABM0MJK8_SACKO</name>
<evidence type="ECO:0000256" key="2">
    <source>
        <dbReference type="ARBA" id="ARBA00022679"/>
    </source>
</evidence>
<dbReference type="InterPro" id="IPR027417">
    <property type="entry name" value="P-loop_NTPase"/>
</dbReference>
<keyword evidence="4" id="KW-0067">ATP-binding</keyword>
<evidence type="ECO:0000313" key="7">
    <source>
        <dbReference type="RefSeq" id="XP_006820199.1"/>
    </source>
</evidence>
<evidence type="ECO:0000256" key="4">
    <source>
        <dbReference type="ARBA" id="ARBA00022840"/>
    </source>
</evidence>
<dbReference type="HAMAP" id="MF_00185">
    <property type="entry name" value="IPP_trans"/>
    <property type="match status" value="1"/>
</dbReference>
<dbReference type="Proteomes" id="UP000694865">
    <property type="component" value="Unplaced"/>
</dbReference>
<gene>
    <name evidence="7" type="primary">LOC102810275</name>
</gene>
<dbReference type="PANTHER" id="PTHR11088:SF89">
    <property type="entry name" value="TRNA DIMETHYLALLYLTRANSFERASE"/>
    <property type="match status" value="1"/>
</dbReference>
<organism evidence="6 7">
    <name type="scientific">Saccoglossus kowalevskii</name>
    <name type="common">Acorn worm</name>
    <dbReference type="NCBI Taxonomy" id="10224"/>
    <lineage>
        <taxon>Eukaryota</taxon>
        <taxon>Metazoa</taxon>
        <taxon>Hemichordata</taxon>
        <taxon>Enteropneusta</taxon>
        <taxon>Harrimaniidae</taxon>
        <taxon>Saccoglossus</taxon>
    </lineage>
</organism>
<feature type="region of interest" description="Disordered" evidence="5">
    <location>
        <begin position="169"/>
        <end position="193"/>
    </location>
</feature>
<dbReference type="PANTHER" id="PTHR11088">
    <property type="entry name" value="TRNA DIMETHYLALLYLTRANSFERASE"/>
    <property type="match status" value="1"/>
</dbReference>
<dbReference type="InterPro" id="IPR039657">
    <property type="entry name" value="Dimethylallyltransferase"/>
</dbReference>
<evidence type="ECO:0000256" key="3">
    <source>
        <dbReference type="ARBA" id="ARBA00022741"/>
    </source>
</evidence>
<keyword evidence="3" id="KW-0547">Nucleotide-binding</keyword>
<evidence type="ECO:0000256" key="5">
    <source>
        <dbReference type="SAM" id="MobiDB-lite"/>
    </source>
</evidence>
<protein>
    <submittedName>
        <fullName evidence="7">tRNA dimethylallyltransferase, mitochondrial-like</fullName>
    </submittedName>
</protein>
<accession>A0ABM0MJK8</accession>
<keyword evidence="2" id="KW-0808">Transferase</keyword>
<sequence>MAAPMRVLPRLPVLVILGATGTGKSKLALELGSRFNGEIISADSMQVYKGLDIITNKVPAAERQQCPHHMIDYVDPLGRYTVVDFRNKAVPIVDDILSRQKLPIIVGGTNYYIESLLWNILLEMPIRDSGELILNKELHRKGEPSLTPGKRSWNDDIAGSALKVKMQKTEGDVGDSNVKIEEKDHEEKDETKKGVMKSELENKREELRQFISNIELDKVSGTELRCKLEAIDPVMADGTHPNDKRKLFRSLQVFVDYGVIHSELLEKQRSTEGGSVLGGPLRYKDACILWLQCERSVLDERLNKRVDEMMDAGLLDELNDFHSNYNQERLKSHKPESEELYTHGIFQSIGFKEFHPYLLLPEDEKDKDHGKKLLENGIQALKLATRQYARKQNRWVGNRFLKNGLSKKTIATKKKVAICSVQITEYAIFRTNRQG</sequence>
<feature type="compositionally biased region" description="Basic and acidic residues" evidence="5">
    <location>
        <begin position="178"/>
        <end position="193"/>
    </location>
</feature>
<comment type="similarity">
    <text evidence="1">Belongs to the IPP transferase family.</text>
</comment>
<dbReference type="Gene3D" id="1.10.20.140">
    <property type="match status" value="1"/>
</dbReference>
<evidence type="ECO:0000256" key="1">
    <source>
        <dbReference type="ARBA" id="ARBA00005842"/>
    </source>
</evidence>
<dbReference type="Pfam" id="PF01715">
    <property type="entry name" value="IPPT"/>
    <property type="match status" value="2"/>
</dbReference>
<dbReference type="SUPFAM" id="SSF52540">
    <property type="entry name" value="P-loop containing nucleoside triphosphate hydrolases"/>
    <property type="match status" value="1"/>
</dbReference>
<keyword evidence="6" id="KW-1185">Reference proteome</keyword>
<proteinExistence type="inferred from homology"/>
<reference evidence="7" key="1">
    <citation type="submission" date="2025-08" db="UniProtKB">
        <authorList>
            <consortium name="RefSeq"/>
        </authorList>
    </citation>
    <scope>IDENTIFICATION</scope>
    <source>
        <tissue evidence="7">Testes</tissue>
    </source>
</reference>
<dbReference type="InterPro" id="IPR018022">
    <property type="entry name" value="IPT"/>
</dbReference>
<dbReference type="RefSeq" id="XP_006820199.1">
    <property type="nucleotide sequence ID" value="XM_006820136.1"/>
</dbReference>
<dbReference type="Gene3D" id="3.40.50.300">
    <property type="entry name" value="P-loop containing nucleotide triphosphate hydrolases"/>
    <property type="match status" value="1"/>
</dbReference>
<dbReference type="GeneID" id="102810275"/>
<evidence type="ECO:0000313" key="6">
    <source>
        <dbReference type="Proteomes" id="UP000694865"/>
    </source>
</evidence>